<reference evidence="1 2" key="1">
    <citation type="submission" date="2024-09" db="EMBL/GenBank/DDBJ databases">
        <authorList>
            <person name="Sun Q."/>
            <person name="Mori K."/>
        </authorList>
    </citation>
    <scope>NUCLEOTIDE SEQUENCE [LARGE SCALE GENOMIC DNA]</scope>
    <source>
        <strain evidence="1 2">JCM 15389</strain>
    </source>
</reference>
<evidence type="ECO:0000313" key="2">
    <source>
        <dbReference type="Proteomes" id="UP001589788"/>
    </source>
</evidence>
<keyword evidence="2" id="KW-1185">Reference proteome</keyword>
<protein>
    <submittedName>
        <fullName evidence="1">Uncharacterized protein</fullName>
    </submittedName>
</protein>
<sequence length="55" mass="6622">MEERIYLGVLAPKCQNLVRKLEERGNMREEREESSWNERISKLVVKKNERRGGYL</sequence>
<evidence type="ECO:0000313" key="1">
    <source>
        <dbReference type="EMBL" id="MFC0083211.1"/>
    </source>
</evidence>
<dbReference type="EMBL" id="JBHLYQ010000347">
    <property type="protein sequence ID" value="MFC0083211.1"/>
    <property type="molecule type" value="Genomic_DNA"/>
</dbReference>
<gene>
    <name evidence="1" type="ORF">ACFFRE_13850</name>
</gene>
<dbReference type="Proteomes" id="UP001589788">
    <property type="component" value="Unassembled WGS sequence"/>
</dbReference>
<accession>A0ABV6C691</accession>
<dbReference type="RefSeq" id="WP_377790961.1">
    <property type="nucleotide sequence ID" value="NZ_JBHLYQ010000347.1"/>
</dbReference>
<organism evidence="1 2">
    <name type="scientific">Aciditerrimonas ferrireducens</name>
    <dbReference type="NCBI Taxonomy" id="667306"/>
    <lineage>
        <taxon>Bacteria</taxon>
        <taxon>Bacillati</taxon>
        <taxon>Actinomycetota</taxon>
        <taxon>Acidimicrobiia</taxon>
        <taxon>Acidimicrobiales</taxon>
        <taxon>Acidimicrobiaceae</taxon>
        <taxon>Aciditerrimonas</taxon>
    </lineage>
</organism>
<name>A0ABV6C691_9ACTN</name>
<comment type="caution">
    <text evidence="1">The sequence shown here is derived from an EMBL/GenBank/DDBJ whole genome shotgun (WGS) entry which is preliminary data.</text>
</comment>
<proteinExistence type="predicted"/>